<sequence>MDRPDLELVLAVRQHGSLVKAARALQLAPPVVTKRLSALEAALGVRLFQRTTRRVSPTTEGHALCDRAAQLLQGFAAIEDELRERQSEPSGPIRMVSSFGFGRLWLGPLLAEFQQRYPQVQIELQLSERLPDLANESFDAAIWLWNPPAHVAAEWISRKLAKNQRVLVAAPAYLQQHGAPTTPEQLSQHHCLVVRENGGETGQGQRFDHWRIGREGAARPLHIAVQGPLSSNSGEMVRDWCLAGQGIMLRSLWDIAPQLASGALVRVLPDCAMHDADIHWLAPYRAQMPLRIRLLQEFLAARLGEEPWKAVKPGPGVPPG</sequence>
<dbReference type="FunFam" id="1.10.10.10:FF:000001">
    <property type="entry name" value="LysR family transcriptional regulator"/>
    <property type="match status" value="1"/>
</dbReference>
<dbReference type="InterPro" id="IPR036388">
    <property type="entry name" value="WH-like_DNA-bd_sf"/>
</dbReference>
<keyword evidence="4" id="KW-0804">Transcription</keyword>
<dbReference type="RefSeq" id="WP_191819685.1">
    <property type="nucleotide sequence ID" value="NZ_JACYFT010000002.1"/>
</dbReference>
<protein>
    <submittedName>
        <fullName evidence="6">LysR family transcriptional regulator</fullName>
    </submittedName>
</protein>
<evidence type="ECO:0000259" key="5">
    <source>
        <dbReference type="PROSITE" id="PS50931"/>
    </source>
</evidence>
<evidence type="ECO:0000256" key="3">
    <source>
        <dbReference type="ARBA" id="ARBA00023125"/>
    </source>
</evidence>
<feature type="domain" description="HTH lysR-type" evidence="5">
    <location>
        <begin position="1"/>
        <end position="58"/>
    </location>
</feature>
<organism evidence="6 7">
    <name type="scientific">Limnohabitans radicicola</name>
    <dbReference type="NCBI Taxonomy" id="2771427"/>
    <lineage>
        <taxon>Bacteria</taxon>
        <taxon>Pseudomonadati</taxon>
        <taxon>Pseudomonadota</taxon>
        <taxon>Betaproteobacteria</taxon>
        <taxon>Burkholderiales</taxon>
        <taxon>Comamonadaceae</taxon>
        <taxon>Limnohabitans</taxon>
    </lineage>
</organism>
<dbReference type="Gene3D" id="3.40.190.290">
    <property type="match status" value="1"/>
</dbReference>
<evidence type="ECO:0000256" key="4">
    <source>
        <dbReference type="ARBA" id="ARBA00023163"/>
    </source>
</evidence>
<dbReference type="Pfam" id="PF00126">
    <property type="entry name" value="HTH_1"/>
    <property type="match status" value="1"/>
</dbReference>
<dbReference type="GO" id="GO:0043565">
    <property type="term" value="F:sequence-specific DNA binding"/>
    <property type="evidence" value="ECO:0007669"/>
    <property type="project" value="TreeGrafter"/>
</dbReference>
<dbReference type="InterPro" id="IPR058163">
    <property type="entry name" value="LysR-type_TF_proteobact-type"/>
</dbReference>
<evidence type="ECO:0000313" key="7">
    <source>
        <dbReference type="Proteomes" id="UP000647424"/>
    </source>
</evidence>
<reference evidence="6" key="1">
    <citation type="submission" date="2020-09" db="EMBL/GenBank/DDBJ databases">
        <title>Genome seq and assembly of Limnohabitants sp.</title>
        <authorList>
            <person name="Chhetri G."/>
        </authorList>
    </citation>
    <scope>NUCLEOTIDE SEQUENCE</scope>
    <source>
        <strain evidence="6">JUR4</strain>
    </source>
</reference>
<comment type="caution">
    <text evidence="6">The sequence shown here is derived from an EMBL/GenBank/DDBJ whole genome shotgun (WGS) entry which is preliminary data.</text>
</comment>
<dbReference type="PANTHER" id="PTHR30537:SF5">
    <property type="entry name" value="HTH-TYPE TRANSCRIPTIONAL ACTIVATOR TTDR-RELATED"/>
    <property type="match status" value="1"/>
</dbReference>
<dbReference type="EMBL" id="JACYFT010000002">
    <property type="protein sequence ID" value="MBD8051237.1"/>
    <property type="molecule type" value="Genomic_DNA"/>
</dbReference>
<dbReference type="InterPro" id="IPR000847">
    <property type="entry name" value="LysR_HTH_N"/>
</dbReference>
<evidence type="ECO:0000313" key="6">
    <source>
        <dbReference type="EMBL" id="MBD8051237.1"/>
    </source>
</evidence>
<dbReference type="GO" id="GO:0003700">
    <property type="term" value="F:DNA-binding transcription factor activity"/>
    <property type="evidence" value="ECO:0007669"/>
    <property type="project" value="InterPro"/>
</dbReference>
<dbReference type="AlphaFoldDB" id="A0A927FJK0"/>
<keyword evidence="7" id="KW-1185">Reference proteome</keyword>
<gene>
    <name evidence="6" type="ORF">IC609_11825</name>
</gene>
<dbReference type="PANTHER" id="PTHR30537">
    <property type="entry name" value="HTH-TYPE TRANSCRIPTIONAL REGULATOR"/>
    <property type="match status" value="1"/>
</dbReference>
<dbReference type="Gene3D" id="1.10.10.10">
    <property type="entry name" value="Winged helix-like DNA-binding domain superfamily/Winged helix DNA-binding domain"/>
    <property type="match status" value="1"/>
</dbReference>
<dbReference type="SUPFAM" id="SSF46785">
    <property type="entry name" value="Winged helix' DNA-binding domain"/>
    <property type="match status" value="1"/>
</dbReference>
<proteinExistence type="inferred from homology"/>
<evidence type="ECO:0000256" key="1">
    <source>
        <dbReference type="ARBA" id="ARBA00009437"/>
    </source>
</evidence>
<dbReference type="Pfam" id="PF03466">
    <property type="entry name" value="LysR_substrate"/>
    <property type="match status" value="1"/>
</dbReference>
<dbReference type="FunFam" id="3.40.190.290:FF:000001">
    <property type="entry name" value="Transcriptional regulator, LysR family"/>
    <property type="match status" value="1"/>
</dbReference>
<keyword evidence="2" id="KW-0805">Transcription regulation</keyword>
<dbReference type="PROSITE" id="PS50931">
    <property type="entry name" value="HTH_LYSR"/>
    <property type="match status" value="1"/>
</dbReference>
<comment type="similarity">
    <text evidence="1">Belongs to the LysR transcriptional regulatory family.</text>
</comment>
<dbReference type="GO" id="GO:0006351">
    <property type="term" value="P:DNA-templated transcription"/>
    <property type="evidence" value="ECO:0007669"/>
    <property type="project" value="TreeGrafter"/>
</dbReference>
<name>A0A927FJK0_9BURK</name>
<evidence type="ECO:0000256" key="2">
    <source>
        <dbReference type="ARBA" id="ARBA00023015"/>
    </source>
</evidence>
<dbReference type="Proteomes" id="UP000647424">
    <property type="component" value="Unassembled WGS sequence"/>
</dbReference>
<dbReference type="InterPro" id="IPR036390">
    <property type="entry name" value="WH_DNA-bd_sf"/>
</dbReference>
<accession>A0A927FJK0</accession>
<dbReference type="InterPro" id="IPR005119">
    <property type="entry name" value="LysR_subst-bd"/>
</dbReference>
<dbReference type="SUPFAM" id="SSF53850">
    <property type="entry name" value="Periplasmic binding protein-like II"/>
    <property type="match status" value="1"/>
</dbReference>
<keyword evidence="3" id="KW-0238">DNA-binding</keyword>